<protein>
    <submittedName>
        <fullName evidence="2">Uncharacterized protein</fullName>
    </submittedName>
</protein>
<feature type="region of interest" description="Disordered" evidence="1">
    <location>
        <begin position="153"/>
        <end position="197"/>
    </location>
</feature>
<feature type="compositionally biased region" description="Polar residues" evidence="1">
    <location>
        <begin position="303"/>
        <end position="312"/>
    </location>
</feature>
<gene>
    <name evidence="2" type="ORF">CYMTET_39087</name>
</gene>
<keyword evidence="3" id="KW-1185">Reference proteome</keyword>
<feature type="region of interest" description="Disordered" evidence="1">
    <location>
        <begin position="1"/>
        <end position="86"/>
    </location>
</feature>
<sequence length="318" mass="35194">MSLPGSSVWTAPNFVASASSSLGREATRRTPRAHLQCDDPDPISEEQIPFLDATEEAQSGPGWSSPPGTRSHRKLAESNIETANSTRQARAAVVRHEMEENCSRTSSPTIGLQLYPRLDFSNTENSGLVDSLEENLNQRRQEDQRTDVQFQVTQQSRRGLPPGLGAAQDAISPRPTSQHGPSHLNRHGMHHPEEAPRARLSRRYTFDSAAGQSALPTLDRMHDFFPRLCEDDELSPLPSQRTQEELTTKKPASRAFSLDSHLSKPPSVDGLQQKLVSGQRQPTERMMRARAAAATRNTEERQNTTLSSSVEMSITAIK</sequence>
<dbReference type="EMBL" id="LGRX02025964">
    <property type="protein sequence ID" value="KAK3251568.1"/>
    <property type="molecule type" value="Genomic_DNA"/>
</dbReference>
<dbReference type="AlphaFoldDB" id="A0AAE0CBW1"/>
<proteinExistence type="predicted"/>
<evidence type="ECO:0000313" key="2">
    <source>
        <dbReference type="EMBL" id="KAK3251568.1"/>
    </source>
</evidence>
<organism evidence="2 3">
    <name type="scientific">Cymbomonas tetramitiformis</name>
    <dbReference type="NCBI Taxonomy" id="36881"/>
    <lineage>
        <taxon>Eukaryota</taxon>
        <taxon>Viridiplantae</taxon>
        <taxon>Chlorophyta</taxon>
        <taxon>Pyramimonadophyceae</taxon>
        <taxon>Pyramimonadales</taxon>
        <taxon>Pyramimonadaceae</taxon>
        <taxon>Cymbomonas</taxon>
    </lineage>
</organism>
<feature type="compositionally biased region" description="Polar residues" evidence="1">
    <location>
        <begin position="1"/>
        <end position="22"/>
    </location>
</feature>
<reference evidence="2 3" key="1">
    <citation type="journal article" date="2015" name="Genome Biol. Evol.">
        <title>Comparative Genomics of a Bacterivorous Green Alga Reveals Evolutionary Causalities and Consequences of Phago-Mixotrophic Mode of Nutrition.</title>
        <authorList>
            <person name="Burns J.A."/>
            <person name="Paasch A."/>
            <person name="Narechania A."/>
            <person name="Kim E."/>
        </authorList>
    </citation>
    <scope>NUCLEOTIDE SEQUENCE [LARGE SCALE GENOMIC DNA]</scope>
    <source>
        <strain evidence="2 3">PLY_AMNH</strain>
    </source>
</reference>
<dbReference type="Proteomes" id="UP001190700">
    <property type="component" value="Unassembled WGS sequence"/>
</dbReference>
<feature type="region of interest" description="Disordered" evidence="1">
    <location>
        <begin position="232"/>
        <end position="318"/>
    </location>
</feature>
<evidence type="ECO:0000313" key="3">
    <source>
        <dbReference type="Proteomes" id="UP001190700"/>
    </source>
</evidence>
<name>A0AAE0CBW1_9CHLO</name>
<evidence type="ECO:0000256" key="1">
    <source>
        <dbReference type="SAM" id="MobiDB-lite"/>
    </source>
</evidence>
<comment type="caution">
    <text evidence="2">The sequence shown here is derived from an EMBL/GenBank/DDBJ whole genome shotgun (WGS) entry which is preliminary data.</text>
</comment>
<accession>A0AAE0CBW1</accession>